<dbReference type="CDD" id="cd06170">
    <property type="entry name" value="LuxR_C_like"/>
    <property type="match status" value="1"/>
</dbReference>
<dbReference type="RefSeq" id="WP_394412213.1">
    <property type="nucleotide sequence ID" value="NZ_JBIGIC010000007.1"/>
</dbReference>
<evidence type="ECO:0000313" key="5">
    <source>
        <dbReference type="EMBL" id="MFG6488074.1"/>
    </source>
</evidence>
<reference evidence="5 6" key="1">
    <citation type="submission" date="2024-08" db="EMBL/GenBank/DDBJ databases">
        <authorList>
            <person name="Lu H."/>
        </authorList>
    </citation>
    <scope>NUCLEOTIDE SEQUENCE [LARGE SCALE GENOMIC DNA]</scope>
    <source>
        <strain evidence="5 6">BYS78W</strain>
    </source>
</reference>
<evidence type="ECO:0000313" key="6">
    <source>
        <dbReference type="Proteomes" id="UP001606134"/>
    </source>
</evidence>
<dbReference type="Proteomes" id="UP001606134">
    <property type="component" value="Unassembled WGS sequence"/>
</dbReference>
<dbReference type="PRINTS" id="PR00038">
    <property type="entry name" value="HTHLUXR"/>
</dbReference>
<evidence type="ECO:0000259" key="4">
    <source>
        <dbReference type="PROSITE" id="PS50043"/>
    </source>
</evidence>
<sequence length="207" mass="22525">MAWDIAHEKLPPLNTQFSHGLIVDLLPQAVLLVQDDGRVMASNPTARRWIGDGSVRVAEGRLTAVGQLNEQQLCQLLRQAAAGSALDCAVWFSQSLCTGLMHLSRPPLDAYATQPPGAVLLVVQTDQPALMQSARIDALTQKCRLSPAERHVLMLLADGMRAEEAARHLSLQLSTVRSHVRNLLGKTHAPSLMQLLRWTGSAATLPH</sequence>
<dbReference type="PANTHER" id="PTHR44688">
    <property type="entry name" value="DNA-BINDING TRANSCRIPTIONAL ACTIVATOR DEVR_DOSR"/>
    <property type="match status" value="1"/>
</dbReference>
<evidence type="ECO:0000256" key="3">
    <source>
        <dbReference type="ARBA" id="ARBA00023163"/>
    </source>
</evidence>
<dbReference type="InterPro" id="IPR016032">
    <property type="entry name" value="Sig_transdc_resp-reg_C-effctor"/>
</dbReference>
<gene>
    <name evidence="5" type="ORF">ACG04R_15420</name>
</gene>
<comment type="caution">
    <text evidence="5">The sequence shown here is derived from an EMBL/GenBank/DDBJ whole genome shotgun (WGS) entry which is preliminary data.</text>
</comment>
<dbReference type="PANTHER" id="PTHR44688:SF16">
    <property type="entry name" value="DNA-BINDING TRANSCRIPTIONAL ACTIVATOR DEVR_DOSR"/>
    <property type="match status" value="1"/>
</dbReference>
<dbReference type="SUPFAM" id="SSF46894">
    <property type="entry name" value="C-terminal effector domain of the bipartite response regulators"/>
    <property type="match status" value="1"/>
</dbReference>
<evidence type="ECO:0000256" key="1">
    <source>
        <dbReference type="ARBA" id="ARBA00023015"/>
    </source>
</evidence>
<dbReference type="Gene3D" id="1.10.10.10">
    <property type="entry name" value="Winged helix-like DNA-binding domain superfamily/Winged helix DNA-binding domain"/>
    <property type="match status" value="1"/>
</dbReference>
<dbReference type="SMART" id="SM00421">
    <property type="entry name" value="HTH_LUXR"/>
    <property type="match status" value="1"/>
</dbReference>
<proteinExistence type="predicted"/>
<dbReference type="EMBL" id="JBIGIC010000007">
    <property type="protein sequence ID" value="MFG6488074.1"/>
    <property type="molecule type" value="Genomic_DNA"/>
</dbReference>
<dbReference type="PROSITE" id="PS50043">
    <property type="entry name" value="HTH_LUXR_2"/>
    <property type="match status" value="1"/>
</dbReference>
<name>A0ABW7HDT0_9BURK</name>
<keyword evidence="2" id="KW-0238">DNA-binding</keyword>
<keyword evidence="6" id="KW-1185">Reference proteome</keyword>
<keyword evidence="1" id="KW-0805">Transcription regulation</keyword>
<keyword evidence="3" id="KW-0804">Transcription</keyword>
<accession>A0ABW7HDT0</accession>
<dbReference type="Pfam" id="PF00196">
    <property type="entry name" value="GerE"/>
    <property type="match status" value="1"/>
</dbReference>
<dbReference type="InterPro" id="IPR036388">
    <property type="entry name" value="WH-like_DNA-bd_sf"/>
</dbReference>
<evidence type="ECO:0000256" key="2">
    <source>
        <dbReference type="ARBA" id="ARBA00023125"/>
    </source>
</evidence>
<protein>
    <submittedName>
        <fullName evidence="5">Helix-turn-helix transcriptional regulator</fullName>
    </submittedName>
</protein>
<feature type="domain" description="HTH luxR-type" evidence="4">
    <location>
        <begin position="138"/>
        <end position="203"/>
    </location>
</feature>
<organism evidence="5 6">
    <name type="scientific">Pelomonas candidula</name>
    <dbReference type="NCBI Taxonomy" id="3299025"/>
    <lineage>
        <taxon>Bacteria</taxon>
        <taxon>Pseudomonadati</taxon>
        <taxon>Pseudomonadota</taxon>
        <taxon>Betaproteobacteria</taxon>
        <taxon>Burkholderiales</taxon>
        <taxon>Sphaerotilaceae</taxon>
        <taxon>Roseateles</taxon>
    </lineage>
</organism>
<dbReference type="InterPro" id="IPR000792">
    <property type="entry name" value="Tscrpt_reg_LuxR_C"/>
</dbReference>